<dbReference type="EMBL" id="FOMW01000008">
    <property type="protein sequence ID" value="SFE57012.1"/>
    <property type="molecule type" value="Genomic_DNA"/>
</dbReference>
<dbReference type="RefSeq" id="WP_177209473.1">
    <property type="nucleotide sequence ID" value="NZ_FOMW01000008.1"/>
</dbReference>
<proteinExistence type="predicted"/>
<organism evidence="1 2">
    <name type="scientific">Sulfitobacter brevis</name>
    <dbReference type="NCBI Taxonomy" id="74348"/>
    <lineage>
        <taxon>Bacteria</taxon>
        <taxon>Pseudomonadati</taxon>
        <taxon>Pseudomonadota</taxon>
        <taxon>Alphaproteobacteria</taxon>
        <taxon>Rhodobacterales</taxon>
        <taxon>Roseobacteraceae</taxon>
        <taxon>Sulfitobacter</taxon>
    </lineage>
</organism>
<accession>A0A1I2BLD1</accession>
<dbReference type="AlphaFoldDB" id="A0A1I2BLD1"/>
<evidence type="ECO:0000313" key="1">
    <source>
        <dbReference type="EMBL" id="SFE57012.1"/>
    </source>
</evidence>
<sequence>MTQDNATESLMTPREVETLFTRADGSFAFARWGRPIAPVVFGVEDTTLSVVKGALEAVVTLAGHDIAETDPELGSNLMVFFLRDWAELTDVSGMAGLVPELEPLLVRLQAADANQYRFFRFDAAGAIKACFVFLRMDAHLAEIPADTLALGQMVQAMLLWSDTAFRDQSPLAVVGKTTILRPEISGLVRAAYDPVLPLSAQDPSHALRLAARLAVQR</sequence>
<dbReference type="Proteomes" id="UP000198977">
    <property type="component" value="Unassembled WGS sequence"/>
</dbReference>
<evidence type="ECO:0000313" key="2">
    <source>
        <dbReference type="Proteomes" id="UP000198977"/>
    </source>
</evidence>
<keyword evidence="2" id="KW-1185">Reference proteome</keyword>
<gene>
    <name evidence="1" type="ORF">SAMN04488523_108143</name>
</gene>
<protein>
    <submittedName>
        <fullName evidence="1">Uncharacterized protein</fullName>
    </submittedName>
</protein>
<dbReference type="STRING" id="74348.SAMN04488523_108143"/>
<name>A0A1I2BLD1_9RHOB</name>
<reference evidence="1 2" key="1">
    <citation type="submission" date="2016-10" db="EMBL/GenBank/DDBJ databases">
        <authorList>
            <person name="de Groot N.N."/>
        </authorList>
    </citation>
    <scope>NUCLEOTIDE SEQUENCE [LARGE SCALE GENOMIC DNA]</scope>
    <source>
        <strain evidence="1 2">DSM 11443</strain>
    </source>
</reference>